<evidence type="ECO:0000313" key="3">
    <source>
        <dbReference type="Proteomes" id="UP000812270"/>
    </source>
</evidence>
<keyword evidence="1" id="KW-0732">Signal</keyword>
<feature type="signal peptide" evidence="1">
    <location>
        <begin position="1"/>
        <end position="19"/>
    </location>
</feature>
<sequence>MIKYCLLFIIACCTLGCLAQKKGITVAGTSAVGEGWANNSVNVTVFRKNSLVTNNNTQYIAFYDKDKFVVVGKRTLPSGKWQLQRTAFTGNADDAHNVISIMTDGDGYLHIAWDHHNNKLHYAKSVSPGSLEFSSQTGMTGMHEDKVSYPEFYRLQNGDLLFFYRDGGSGNGNLLINKYSINDKQWKSVQQNLIDGEGQRNAYWQACTDEQGGIHISWVWRESPDVASNHDLCYAVSKDGGMTWQKSGGEKYTLPITASTAEVVSHIPQHSELINQTSMVADKSGNPYIATYWRELNDSVPQYHVVYKINGEWKANALSFRKVPFSLSGAGTKRIPIARPQIVAWQAGKQFSAALLFRDAERGSKISLAYCENLSANNWTVKDIYEENVGAWEPTYDTELWKKQHRLHLFVQKAEQVDGEGKANLKPEMVSVLECVVK</sequence>
<evidence type="ECO:0000313" key="2">
    <source>
        <dbReference type="EMBL" id="MBV4359229.1"/>
    </source>
</evidence>
<comment type="caution">
    <text evidence="2">The sequence shown here is derived from an EMBL/GenBank/DDBJ whole genome shotgun (WGS) entry which is preliminary data.</text>
</comment>
<evidence type="ECO:0000256" key="1">
    <source>
        <dbReference type="SAM" id="SignalP"/>
    </source>
</evidence>
<dbReference type="RefSeq" id="WP_217793226.1">
    <property type="nucleotide sequence ID" value="NZ_JAHSPG010000015.1"/>
</dbReference>
<dbReference type="AlphaFoldDB" id="A0A9E2SCW6"/>
<proteinExistence type="predicted"/>
<gene>
    <name evidence="2" type="ORF">KTO63_18825</name>
</gene>
<feature type="chain" id="PRO_5038429539" evidence="1">
    <location>
        <begin position="20"/>
        <end position="438"/>
    </location>
</feature>
<reference evidence="2" key="1">
    <citation type="submission" date="2021-06" db="EMBL/GenBank/DDBJ databases">
        <authorList>
            <person name="Huq M.A."/>
        </authorList>
    </citation>
    <scope>NUCLEOTIDE SEQUENCE</scope>
    <source>
        <strain evidence="2">MAH-26</strain>
    </source>
</reference>
<keyword evidence="3" id="KW-1185">Reference proteome</keyword>
<dbReference type="Pfam" id="PF15892">
    <property type="entry name" value="BNR_4"/>
    <property type="match status" value="1"/>
</dbReference>
<accession>A0A9E2SCW6</accession>
<organism evidence="2 3">
    <name type="scientific">Pinibacter aurantiacus</name>
    <dbReference type="NCBI Taxonomy" id="2851599"/>
    <lineage>
        <taxon>Bacteria</taxon>
        <taxon>Pseudomonadati</taxon>
        <taxon>Bacteroidota</taxon>
        <taxon>Chitinophagia</taxon>
        <taxon>Chitinophagales</taxon>
        <taxon>Chitinophagaceae</taxon>
        <taxon>Pinibacter</taxon>
    </lineage>
</organism>
<dbReference type="Proteomes" id="UP000812270">
    <property type="component" value="Unassembled WGS sequence"/>
</dbReference>
<name>A0A9E2SCW6_9BACT</name>
<dbReference type="EMBL" id="JAHSPG010000015">
    <property type="protein sequence ID" value="MBV4359229.1"/>
    <property type="molecule type" value="Genomic_DNA"/>
</dbReference>
<protein>
    <submittedName>
        <fullName evidence="2">BNR repeat-containing protein</fullName>
    </submittedName>
</protein>